<dbReference type="CDD" id="cd03426">
    <property type="entry name" value="NUDIX_CoAse_Nudt7"/>
    <property type="match status" value="1"/>
</dbReference>
<dbReference type="Gene3D" id="3.90.79.10">
    <property type="entry name" value="Nucleoside Triphosphate Pyrophosphohydrolase"/>
    <property type="match status" value="1"/>
</dbReference>
<evidence type="ECO:0000256" key="3">
    <source>
        <dbReference type="ARBA" id="ARBA00022723"/>
    </source>
</evidence>
<evidence type="ECO:0000256" key="1">
    <source>
        <dbReference type="ARBA" id="ARBA00001936"/>
    </source>
</evidence>
<keyword evidence="5" id="KW-0460">Magnesium</keyword>
<dbReference type="InterPro" id="IPR015797">
    <property type="entry name" value="NUDIX_hydrolase-like_dom_sf"/>
</dbReference>
<evidence type="ECO:0000256" key="6">
    <source>
        <dbReference type="ARBA" id="ARBA00023211"/>
    </source>
</evidence>
<accession>A0A846RUX8</accession>
<feature type="domain" description="Nudix hydrolase" evidence="7">
    <location>
        <begin position="36"/>
        <end position="183"/>
    </location>
</feature>
<evidence type="ECO:0000313" key="9">
    <source>
        <dbReference type="Proteomes" id="UP000547458"/>
    </source>
</evidence>
<dbReference type="PANTHER" id="PTHR12992:SF11">
    <property type="entry name" value="MITOCHONDRIAL COENZYME A DIPHOSPHATASE NUDT8"/>
    <property type="match status" value="1"/>
</dbReference>
<dbReference type="AlphaFoldDB" id="A0A846RUX8"/>
<evidence type="ECO:0000313" key="8">
    <source>
        <dbReference type="EMBL" id="NJC23425.1"/>
    </source>
</evidence>
<dbReference type="GO" id="GO:0010945">
    <property type="term" value="F:coenzyme A diphosphatase activity"/>
    <property type="evidence" value="ECO:0007669"/>
    <property type="project" value="InterPro"/>
</dbReference>
<protein>
    <submittedName>
        <fullName evidence="8">8-oxo-dGTP pyrophosphatase MutT (NUDIX family)</fullName>
    </submittedName>
</protein>
<dbReference type="InterPro" id="IPR000086">
    <property type="entry name" value="NUDIX_hydrolase_dom"/>
</dbReference>
<reference evidence="8 9" key="1">
    <citation type="submission" date="2020-03" db="EMBL/GenBank/DDBJ databases">
        <title>Sequencing the genomes of 1000 actinobacteria strains.</title>
        <authorList>
            <person name="Klenk H.-P."/>
        </authorList>
    </citation>
    <scope>NUCLEOTIDE SEQUENCE [LARGE SCALE GENOMIC DNA]</scope>
    <source>
        <strain evidence="8 9">DSM 16403</strain>
    </source>
</reference>
<evidence type="ECO:0000256" key="5">
    <source>
        <dbReference type="ARBA" id="ARBA00022842"/>
    </source>
</evidence>
<dbReference type="PANTHER" id="PTHR12992">
    <property type="entry name" value="NUDIX HYDROLASE"/>
    <property type="match status" value="1"/>
</dbReference>
<dbReference type="EMBL" id="JAATJL010000001">
    <property type="protein sequence ID" value="NJC23425.1"/>
    <property type="molecule type" value="Genomic_DNA"/>
</dbReference>
<keyword evidence="9" id="KW-1185">Reference proteome</keyword>
<organism evidence="8 9">
    <name type="scientific">Arthrobacter pigmenti</name>
    <dbReference type="NCBI Taxonomy" id="271432"/>
    <lineage>
        <taxon>Bacteria</taxon>
        <taxon>Bacillati</taxon>
        <taxon>Actinomycetota</taxon>
        <taxon>Actinomycetes</taxon>
        <taxon>Micrococcales</taxon>
        <taxon>Micrococcaceae</taxon>
        <taxon>Arthrobacter</taxon>
    </lineage>
</organism>
<keyword evidence="3" id="KW-0479">Metal-binding</keyword>
<name>A0A846RUX8_9MICC</name>
<dbReference type="PROSITE" id="PS51462">
    <property type="entry name" value="NUDIX"/>
    <property type="match status" value="1"/>
</dbReference>
<evidence type="ECO:0000256" key="2">
    <source>
        <dbReference type="ARBA" id="ARBA00001946"/>
    </source>
</evidence>
<dbReference type="Pfam" id="PF00293">
    <property type="entry name" value="NUDIX"/>
    <property type="match status" value="1"/>
</dbReference>
<dbReference type="InterPro" id="IPR045121">
    <property type="entry name" value="CoAse"/>
</dbReference>
<gene>
    <name evidence="8" type="ORF">BJ994_002501</name>
</gene>
<comment type="caution">
    <text evidence="8">The sequence shown here is derived from an EMBL/GenBank/DDBJ whole genome shotgun (WGS) entry which is preliminary data.</text>
</comment>
<comment type="cofactor">
    <cofactor evidence="2">
        <name>Mg(2+)</name>
        <dbReference type="ChEBI" id="CHEBI:18420"/>
    </cofactor>
</comment>
<keyword evidence="4" id="KW-0378">Hydrolase</keyword>
<comment type="cofactor">
    <cofactor evidence="1">
        <name>Mn(2+)</name>
        <dbReference type="ChEBI" id="CHEBI:29035"/>
    </cofactor>
</comment>
<keyword evidence="6" id="KW-0464">Manganese</keyword>
<dbReference type="Proteomes" id="UP000547458">
    <property type="component" value="Unassembled WGS sequence"/>
</dbReference>
<proteinExistence type="predicted"/>
<dbReference type="SUPFAM" id="SSF55811">
    <property type="entry name" value="Nudix"/>
    <property type="match status" value="1"/>
</dbReference>
<dbReference type="RefSeq" id="WP_167994590.1">
    <property type="nucleotide sequence ID" value="NZ_JAATJL010000001.1"/>
</dbReference>
<evidence type="ECO:0000256" key="4">
    <source>
        <dbReference type="ARBA" id="ARBA00022801"/>
    </source>
</evidence>
<evidence type="ECO:0000259" key="7">
    <source>
        <dbReference type="PROSITE" id="PS51462"/>
    </source>
</evidence>
<sequence>MSAYGELRGFAKRSEAIGPGAHFRESWQWRGIDLAVARPAAVLILFGQLDDKPSKVHSEVVPDELDLLFVTRAGTLRNHPGQVAFPGGKIDADDAGPCAAALREAEEETGLDPSGVEILGELPEVGLPVSNFLVTPVLAWWRSPTPIRVVDQAESAHVFRAPVADLLSAEARFTAVVRRGNRSHRTPAFDVDGVTIWGFTGLLLARLFDGLGWSGPWDESRERDAPL</sequence>
<dbReference type="GO" id="GO:0046872">
    <property type="term" value="F:metal ion binding"/>
    <property type="evidence" value="ECO:0007669"/>
    <property type="project" value="UniProtKB-KW"/>
</dbReference>